<dbReference type="AlphaFoldDB" id="A0A803R3C7"/>
<name>A0A803R3C7_CANSA</name>
<keyword evidence="2" id="KW-1185">Reference proteome</keyword>
<proteinExistence type="predicted"/>
<reference evidence="1" key="2">
    <citation type="submission" date="2021-03" db="UniProtKB">
        <authorList>
            <consortium name="EnsemblPlants"/>
        </authorList>
    </citation>
    <scope>IDENTIFICATION</scope>
</reference>
<dbReference type="Gramene" id="novel_model_4599_5bd9a17a">
    <property type="protein sequence ID" value="cds.novel_model_4599_5bd9a17a"/>
    <property type="gene ID" value="novel_gene_2409_5bd9a17a"/>
</dbReference>
<evidence type="ECO:0000313" key="2">
    <source>
        <dbReference type="Proteomes" id="UP000596661"/>
    </source>
</evidence>
<sequence length="67" mass="7689">MIQMPTKRRRRKILPPPLQSHYSRENLVVESRLYADVAVAASADLGSVACSCFTVIRQNNNNNNYYF</sequence>
<dbReference type="EMBL" id="UZAU01000557">
    <property type="status" value="NOT_ANNOTATED_CDS"/>
    <property type="molecule type" value="Genomic_DNA"/>
</dbReference>
<reference evidence="1" key="1">
    <citation type="submission" date="2018-11" db="EMBL/GenBank/DDBJ databases">
        <authorList>
            <person name="Grassa J C."/>
        </authorList>
    </citation>
    <scope>NUCLEOTIDE SEQUENCE [LARGE SCALE GENOMIC DNA]</scope>
</reference>
<evidence type="ECO:0000313" key="1">
    <source>
        <dbReference type="EnsemblPlants" id="cds.novel_model_4599_5bd9a17a"/>
    </source>
</evidence>
<dbReference type="Proteomes" id="UP000596661">
    <property type="component" value="Chromosome 6"/>
</dbReference>
<accession>A0A803R3C7</accession>
<protein>
    <submittedName>
        <fullName evidence="1">Uncharacterized protein</fullName>
    </submittedName>
</protein>
<dbReference type="EnsemblPlants" id="novel_model_4599_5bd9a17a">
    <property type="protein sequence ID" value="cds.novel_model_4599_5bd9a17a"/>
    <property type="gene ID" value="novel_gene_2409_5bd9a17a"/>
</dbReference>
<organism evidence="1 2">
    <name type="scientific">Cannabis sativa</name>
    <name type="common">Hemp</name>
    <name type="synonym">Marijuana</name>
    <dbReference type="NCBI Taxonomy" id="3483"/>
    <lineage>
        <taxon>Eukaryota</taxon>
        <taxon>Viridiplantae</taxon>
        <taxon>Streptophyta</taxon>
        <taxon>Embryophyta</taxon>
        <taxon>Tracheophyta</taxon>
        <taxon>Spermatophyta</taxon>
        <taxon>Magnoliopsida</taxon>
        <taxon>eudicotyledons</taxon>
        <taxon>Gunneridae</taxon>
        <taxon>Pentapetalae</taxon>
        <taxon>rosids</taxon>
        <taxon>fabids</taxon>
        <taxon>Rosales</taxon>
        <taxon>Cannabaceae</taxon>
        <taxon>Cannabis</taxon>
    </lineage>
</organism>